<sequence>MRPCWRSATATGRILVWYCSAIAMSCDIMRFMYKFDYLFFRPSRWTASLSFIVREPPEGEPWFRYLACAAPSDCGSCGD</sequence>
<keyword evidence="1" id="KW-0472">Membrane</keyword>
<keyword evidence="1" id="KW-1133">Transmembrane helix</keyword>
<dbReference type="Proteomes" id="UP000800040">
    <property type="component" value="Unassembled WGS sequence"/>
</dbReference>
<protein>
    <submittedName>
        <fullName evidence="2">Uncharacterized protein</fullName>
    </submittedName>
</protein>
<dbReference type="AlphaFoldDB" id="A0A6A5JZ28"/>
<accession>A0A6A5JZ28</accession>
<evidence type="ECO:0000313" key="2">
    <source>
        <dbReference type="EMBL" id="KAF1828996.1"/>
    </source>
</evidence>
<reference evidence="2" key="1">
    <citation type="submission" date="2020-01" db="EMBL/GenBank/DDBJ databases">
        <authorList>
            <consortium name="DOE Joint Genome Institute"/>
            <person name="Haridas S."/>
            <person name="Albert R."/>
            <person name="Binder M."/>
            <person name="Bloem J."/>
            <person name="Labutti K."/>
            <person name="Salamov A."/>
            <person name="Andreopoulos B."/>
            <person name="Baker S.E."/>
            <person name="Barry K."/>
            <person name="Bills G."/>
            <person name="Bluhm B.H."/>
            <person name="Cannon C."/>
            <person name="Castanera R."/>
            <person name="Culley D.E."/>
            <person name="Daum C."/>
            <person name="Ezra D."/>
            <person name="Gonzalez J.B."/>
            <person name="Henrissat B."/>
            <person name="Kuo A."/>
            <person name="Liang C."/>
            <person name="Lipzen A."/>
            <person name="Lutzoni F."/>
            <person name="Magnuson J."/>
            <person name="Mondo S."/>
            <person name="Nolan M."/>
            <person name="Ohm R."/>
            <person name="Pangilinan J."/>
            <person name="Park H.-J."/>
            <person name="Ramirez L."/>
            <person name="Alfaro M."/>
            <person name="Sun H."/>
            <person name="Tritt A."/>
            <person name="Yoshinaga Y."/>
            <person name="Zwiers L.-H."/>
            <person name="Turgeon B.G."/>
            <person name="Goodwin S.B."/>
            <person name="Spatafora J.W."/>
            <person name="Crous P.W."/>
            <person name="Grigoriev I.V."/>
        </authorList>
    </citation>
    <scope>NUCLEOTIDE SEQUENCE</scope>
    <source>
        <strain evidence="2">P77</strain>
    </source>
</reference>
<keyword evidence="3" id="KW-1185">Reference proteome</keyword>
<dbReference type="EMBL" id="ML975475">
    <property type="protein sequence ID" value="KAF1828996.1"/>
    <property type="molecule type" value="Genomic_DNA"/>
</dbReference>
<proteinExistence type="predicted"/>
<dbReference type="PROSITE" id="PS51257">
    <property type="entry name" value="PROKAR_LIPOPROTEIN"/>
    <property type="match status" value="1"/>
</dbReference>
<organism evidence="2 3">
    <name type="scientific">Decorospora gaudefroyi</name>
    <dbReference type="NCBI Taxonomy" id="184978"/>
    <lineage>
        <taxon>Eukaryota</taxon>
        <taxon>Fungi</taxon>
        <taxon>Dikarya</taxon>
        <taxon>Ascomycota</taxon>
        <taxon>Pezizomycotina</taxon>
        <taxon>Dothideomycetes</taxon>
        <taxon>Pleosporomycetidae</taxon>
        <taxon>Pleosporales</taxon>
        <taxon>Pleosporineae</taxon>
        <taxon>Pleosporaceae</taxon>
        <taxon>Decorospora</taxon>
    </lineage>
</organism>
<evidence type="ECO:0000256" key="1">
    <source>
        <dbReference type="SAM" id="Phobius"/>
    </source>
</evidence>
<evidence type="ECO:0000313" key="3">
    <source>
        <dbReference type="Proteomes" id="UP000800040"/>
    </source>
</evidence>
<feature type="transmembrane region" description="Helical" evidence="1">
    <location>
        <begin position="15"/>
        <end position="33"/>
    </location>
</feature>
<gene>
    <name evidence="2" type="ORF">BDW02DRAFT_191168</name>
</gene>
<name>A0A6A5JZ28_9PLEO</name>
<keyword evidence="1" id="KW-0812">Transmembrane</keyword>